<dbReference type="AlphaFoldDB" id="A0A4S8VCC5"/>
<dbReference type="EMBL" id="QZAJ01000629">
    <property type="protein sequence ID" value="THW08276.1"/>
    <property type="molecule type" value="Genomic_DNA"/>
</dbReference>
<name>A0A4S8VCC5_AURPU</name>
<accession>A0A4S8VCC5</accession>
<gene>
    <name evidence="1" type="ORF">D6D24_09348</name>
</gene>
<reference evidence="1 2" key="1">
    <citation type="submission" date="2018-10" db="EMBL/GenBank/DDBJ databases">
        <title>Fifty Aureobasidium pullulans genomes reveal a recombining polyextremotolerant generalist.</title>
        <authorList>
            <person name="Gostincar C."/>
            <person name="Turk M."/>
            <person name="Zajc J."/>
            <person name="Gunde-Cimerman N."/>
        </authorList>
    </citation>
    <scope>NUCLEOTIDE SEQUENCE [LARGE SCALE GENOMIC DNA]</scope>
    <source>
        <strain evidence="1 2">EXF-11318</strain>
    </source>
</reference>
<comment type="caution">
    <text evidence="1">The sequence shown here is derived from an EMBL/GenBank/DDBJ whole genome shotgun (WGS) entry which is preliminary data.</text>
</comment>
<proteinExistence type="predicted"/>
<sequence>MSLDLLEPNGLYVLLFIRDDPPKVNDFHWGLYLHSNSDTGGMKYHIRNSGGGWLPDYAIAGDVLKSFLLVGLFQIARIPAGATNDVDIIFKTYDQQLNQLPGLTCRTWVFDVLKLLQKPWNGGVLLKCTDIVALEQEIMAWGNSNAFGASRNKQPRPVSASKLCGL</sequence>
<organism evidence="1 2">
    <name type="scientific">Aureobasidium pullulans</name>
    <name type="common">Black yeast</name>
    <name type="synonym">Pullularia pullulans</name>
    <dbReference type="NCBI Taxonomy" id="5580"/>
    <lineage>
        <taxon>Eukaryota</taxon>
        <taxon>Fungi</taxon>
        <taxon>Dikarya</taxon>
        <taxon>Ascomycota</taxon>
        <taxon>Pezizomycotina</taxon>
        <taxon>Dothideomycetes</taxon>
        <taxon>Dothideomycetidae</taxon>
        <taxon>Dothideales</taxon>
        <taxon>Saccotheciaceae</taxon>
        <taxon>Aureobasidium</taxon>
    </lineage>
</organism>
<protein>
    <submittedName>
        <fullName evidence="1">Uncharacterized protein</fullName>
    </submittedName>
</protein>
<evidence type="ECO:0000313" key="2">
    <source>
        <dbReference type="Proteomes" id="UP000308014"/>
    </source>
</evidence>
<evidence type="ECO:0000313" key="1">
    <source>
        <dbReference type="EMBL" id="THW08276.1"/>
    </source>
</evidence>
<dbReference type="Proteomes" id="UP000308014">
    <property type="component" value="Unassembled WGS sequence"/>
</dbReference>